<dbReference type="Pfam" id="PF16868">
    <property type="entry name" value="NMT1_3"/>
    <property type="match status" value="1"/>
</dbReference>
<dbReference type="RefSeq" id="WP_308871780.1">
    <property type="nucleotide sequence ID" value="NZ_CP133217.1"/>
</dbReference>
<name>A0AA51QYF8_9GAMM</name>
<evidence type="ECO:0000313" key="1">
    <source>
        <dbReference type="EMBL" id="WML85927.1"/>
    </source>
</evidence>
<dbReference type="NCBIfam" id="TIGR02122">
    <property type="entry name" value="TRAP_TAXI"/>
    <property type="match status" value="1"/>
</dbReference>
<proteinExistence type="predicted"/>
<dbReference type="SUPFAM" id="SSF53850">
    <property type="entry name" value="Periplasmic binding protein-like II"/>
    <property type="match status" value="1"/>
</dbReference>
<dbReference type="PANTHER" id="PTHR42941">
    <property type="entry name" value="SLL1037 PROTEIN"/>
    <property type="match status" value="1"/>
</dbReference>
<dbReference type="PANTHER" id="PTHR42941:SF1">
    <property type="entry name" value="SLL1037 PROTEIN"/>
    <property type="match status" value="1"/>
</dbReference>
<dbReference type="AlphaFoldDB" id="A0AA51QYF8"/>
<organism evidence="1">
    <name type="scientific">Thiothrix subterranea</name>
    <dbReference type="NCBI Taxonomy" id="2735563"/>
    <lineage>
        <taxon>Bacteria</taxon>
        <taxon>Pseudomonadati</taxon>
        <taxon>Pseudomonadota</taxon>
        <taxon>Gammaproteobacteria</taxon>
        <taxon>Thiotrichales</taxon>
        <taxon>Thiotrichaceae</taxon>
        <taxon>Thiothrix</taxon>
    </lineage>
</organism>
<dbReference type="InterPro" id="IPR011852">
    <property type="entry name" value="TRAP_TAXI"/>
</dbReference>
<gene>
    <name evidence="1" type="ORF">RCG00_16685</name>
</gene>
<accession>A0AA51QYF8</accession>
<reference evidence="1" key="1">
    <citation type="submission" date="2023-08" db="EMBL/GenBank/DDBJ databases">
        <title>New molecular markers tilS and rpoB for phylogenetic and monitoring studies of the genus Thiothrix biodiversity.</title>
        <authorList>
            <person name="Ravin N.V."/>
            <person name="Smolyakov D."/>
            <person name="Markov N.D."/>
            <person name="Beletsky A.V."/>
            <person name="Mardanov A.V."/>
            <person name="Rudenko T.S."/>
            <person name="Grabovich M.Y."/>
        </authorList>
    </citation>
    <scope>NUCLEOTIDE SEQUENCE</scope>
    <source>
        <strain evidence="1">DNT52</strain>
    </source>
</reference>
<protein>
    <submittedName>
        <fullName evidence="1">TAXI family TRAP transporter solute-binding subunit</fullName>
    </submittedName>
</protein>
<sequence>MADYMEEHDIFINPYIASNGSIDTLKRLKSRSNAALGMMQVDVIEYIINGKDKELKNTLKKISLITYLHDETVHFFARKNSGINSIDDLDSKKVIIGSPGSGTNITARNIIDSFNKSNPDNPVKPDYLEPNISMRYNIASLVKGDADAFFYVSGKPIPFVEKNANYFKSDDGVHLVKIDDKDLVSKYYKPDTITASDYSFLEGGGKVETLKVKALLVAYDFSKKIGDKERDDCYKKRCEDIRIISKILKNGGIDEIRTTGHKQWENVKFTNTLNPNIDEILREHLAENNCQ</sequence>
<dbReference type="Gene3D" id="3.40.190.10">
    <property type="entry name" value="Periplasmic binding protein-like II"/>
    <property type="match status" value="2"/>
</dbReference>
<dbReference type="Proteomes" id="UP001229862">
    <property type="component" value="Chromosome"/>
</dbReference>
<dbReference type="EMBL" id="CP133217">
    <property type="protein sequence ID" value="WML85927.1"/>
    <property type="molecule type" value="Genomic_DNA"/>
</dbReference>